<dbReference type="EC" id="3.1.1.-" evidence="2"/>
<dbReference type="HAMAP" id="MF_00518">
    <property type="entry name" value="Deacylase_Dtd"/>
    <property type="match status" value="1"/>
</dbReference>
<dbReference type="PANTHER" id="PTHR10472">
    <property type="entry name" value="D-TYROSYL-TRNA TYR DEACYLASE"/>
    <property type="match status" value="1"/>
</dbReference>
<dbReference type="Gene3D" id="3.50.80.10">
    <property type="entry name" value="D-tyrosyl-tRNA(Tyr) deacylase"/>
    <property type="match status" value="1"/>
</dbReference>
<dbReference type="GO" id="GO:0005737">
    <property type="term" value="C:cytoplasm"/>
    <property type="evidence" value="ECO:0007669"/>
    <property type="project" value="UniProtKB-SubCell"/>
</dbReference>
<dbReference type="eggNOG" id="COG1490">
    <property type="taxonomic scope" value="Bacteria"/>
</dbReference>
<organism evidence="3 4">
    <name type="scientific">Nonlabens tegetincola</name>
    <dbReference type="NCBI Taxonomy" id="323273"/>
    <lineage>
        <taxon>Bacteria</taxon>
        <taxon>Pseudomonadati</taxon>
        <taxon>Bacteroidota</taxon>
        <taxon>Flavobacteriia</taxon>
        <taxon>Flavobacteriales</taxon>
        <taxon>Flavobacteriaceae</taxon>
        <taxon>Nonlabens</taxon>
    </lineage>
</organism>
<protein>
    <recommendedName>
        <fullName evidence="2">D-aminoacyl-tRNA deacylase</fullName>
        <shortName evidence="2">DTD</shortName>
        <ecNumber evidence="2">3.1.1.96</ecNumber>
    </recommendedName>
    <alternativeName>
        <fullName evidence="2">Gly-tRNA(Ala) deacylase</fullName>
        <ecNumber evidence="2">3.1.1.-</ecNumber>
    </alternativeName>
</protein>
<dbReference type="GO" id="GO:0043908">
    <property type="term" value="F:Ser(Gly)-tRNA(Ala) hydrolase activity"/>
    <property type="evidence" value="ECO:0007669"/>
    <property type="project" value="UniProtKB-UniRule"/>
</dbReference>
<dbReference type="GO" id="GO:0019478">
    <property type="term" value="P:D-amino acid catabolic process"/>
    <property type="evidence" value="ECO:0007669"/>
    <property type="project" value="UniProtKB-UniRule"/>
</dbReference>
<dbReference type="EC" id="3.1.1.96" evidence="2"/>
<gene>
    <name evidence="2" type="primary">dtd</name>
    <name evidence="3" type="ORF">JCM19294_304</name>
</gene>
<evidence type="ECO:0000256" key="1">
    <source>
        <dbReference type="ARBA" id="ARBA00009673"/>
    </source>
</evidence>
<dbReference type="EMBL" id="BBML01000007">
    <property type="protein sequence ID" value="GAK97765.1"/>
    <property type="molecule type" value="Genomic_DNA"/>
</dbReference>
<name>A0A090Q432_9FLAO</name>
<dbReference type="Pfam" id="PF02580">
    <property type="entry name" value="Tyr_Deacylase"/>
    <property type="match status" value="1"/>
</dbReference>
<proteinExistence type="inferred from homology"/>
<accession>A0A090Q432</accession>
<keyword evidence="2" id="KW-0820">tRNA-binding</keyword>
<comment type="domain">
    <text evidence="2">A Gly-cisPro motif from one monomer fits into the active site of the other monomer to allow specific chiral rejection of L-amino acids.</text>
</comment>
<dbReference type="NCBIfam" id="TIGR00256">
    <property type="entry name" value="D-aminoacyl-tRNA deacylase"/>
    <property type="match status" value="1"/>
</dbReference>
<dbReference type="GO" id="GO:0051500">
    <property type="term" value="F:D-tyrosyl-tRNA(Tyr) deacylase activity"/>
    <property type="evidence" value="ECO:0007669"/>
    <property type="project" value="TreeGrafter"/>
</dbReference>
<evidence type="ECO:0000313" key="3">
    <source>
        <dbReference type="EMBL" id="GAK97765.1"/>
    </source>
</evidence>
<dbReference type="AlphaFoldDB" id="A0A090Q432"/>
<dbReference type="GO" id="GO:0000049">
    <property type="term" value="F:tRNA binding"/>
    <property type="evidence" value="ECO:0007669"/>
    <property type="project" value="UniProtKB-UniRule"/>
</dbReference>
<keyword evidence="2" id="KW-0694">RNA-binding</keyword>
<evidence type="ECO:0000256" key="2">
    <source>
        <dbReference type="HAMAP-Rule" id="MF_00518"/>
    </source>
</evidence>
<comment type="catalytic activity">
    <reaction evidence="2">
        <text>a D-aminoacyl-tRNA + H2O = a tRNA + a D-alpha-amino acid + H(+)</text>
        <dbReference type="Rhea" id="RHEA:13953"/>
        <dbReference type="Rhea" id="RHEA-COMP:10123"/>
        <dbReference type="Rhea" id="RHEA-COMP:10124"/>
        <dbReference type="ChEBI" id="CHEBI:15377"/>
        <dbReference type="ChEBI" id="CHEBI:15378"/>
        <dbReference type="ChEBI" id="CHEBI:59871"/>
        <dbReference type="ChEBI" id="CHEBI:78442"/>
        <dbReference type="ChEBI" id="CHEBI:79333"/>
        <dbReference type="EC" id="3.1.1.96"/>
    </reaction>
</comment>
<keyword evidence="2" id="KW-0963">Cytoplasm</keyword>
<comment type="catalytic activity">
    <reaction evidence="2">
        <text>glycyl-tRNA(Ala) + H2O = tRNA(Ala) + glycine + H(+)</text>
        <dbReference type="Rhea" id="RHEA:53744"/>
        <dbReference type="Rhea" id="RHEA-COMP:9657"/>
        <dbReference type="Rhea" id="RHEA-COMP:13640"/>
        <dbReference type="ChEBI" id="CHEBI:15377"/>
        <dbReference type="ChEBI" id="CHEBI:15378"/>
        <dbReference type="ChEBI" id="CHEBI:57305"/>
        <dbReference type="ChEBI" id="CHEBI:78442"/>
        <dbReference type="ChEBI" id="CHEBI:78522"/>
    </reaction>
</comment>
<dbReference type="GO" id="GO:0106026">
    <property type="term" value="F:Gly-tRNA(Ala) deacylase activity"/>
    <property type="evidence" value="ECO:0007669"/>
    <property type="project" value="UniProtKB-UniRule"/>
</dbReference>
<evidence type="ECO:0000313" key="4">
    <source>
        <dbReference type="Proteomes" id="UP000029221"/>
    </source>
</evidence>
<keyword evidence="2" id="KW-0378">Hydrolase</keyword>
<dbReference type="RefSeq" id="WP_042279572.1">
    <property type="nucleotide sequence ID" value="NZ_BBML01000007.1"/>
</dbReference>
<dbReference type="InterPro" id="IPR003732">
    <property type="entry name" value="Daa-tRNA_deacyls_DTD"/>
</dbReference>
<keyword evidence="4" id="KW-1185">Reference proteome</keyword>
<comment type="subcellular location">
    <subcellularLocation>
        <location evidence="2">Cytoplasm</location>
    </subcellularLocation>
</comment>
<feature type="short sequence motif" description="Gly-cisPro motif, important for rejection of L-amino acids" evidence="2">
    <location>
        <begin position="153"/>
        <end position="154"/>
    </location>
</feature>
<comment type="caution">
    <text evidence="3">The sequence shown here is derived from an EMBL/GenBank/DDBJ whole genome shotgun (WGS) entry which is preliminary data.</text>
</comment>
<dbReference type="Proteomes" id="UP000029221">
    <property type="component" value="Unassembled WGS sequence"/>
</dbReference>
<dbReference type="SUPFAM" id="SSF69500">
    <property type="entry name" value="DTD-like"/>
    <property type="match status" value="1"/>
</dbReference>
<comment type="similarity">
    <text evidence="1 2">Belongs to the DTD family.</text>
</comment>
<comment type="subunit">
    <text evidence="2">Homodimer.</text>
</comment>
<dbReference type="FunFam" id="3.50.80.10:FF:000001">
    <property type="entry name" value="D-aminoacyl-tRNA deacylase"/>
    <property type="match status" value="1"/>
</dbReference>
<comment type="function">
    <text evidence="2">An aminoacyl-tRNA editing enzyme that deacylates mischarged D-aminoacyl-tRNAs. Also deacylates mischarged glycyl-tRNA(Ala), protecting cells against glycine mischarging by AlaRS. Acts via tRNA-based rather than protein-based catalysis; rejects L-amino acids rather than detecting D-amino acids in the active site. By recycling D-aminoacyl-tRNA to D-amino acids and free tRNA molecules, this enzyme counteracts the toxicity associated with the formation of D-aminoacyl-tRNA entities in vivo and helps enforce protein L-homochirality.</text>
</comment>
<dbReference type="PANTHER" id="PTHR10472:SF5">
    <property type="entry name" value="D-AMINOACYL-TRNA DEACYLASE 1"/>
    <property type="match status" value="1"/>
</dbReference>
<dbReference type="CDD" id="cd00563">
    <property type="entry name" value="Dtyr_deacylase"/>
    <property type="match status" value="1"/>
</dbReference>
<dbReference type="STRING" id="319236.BST91_09820"/>
<reference evidence="3" key="1">
    <citation type="journal article" date="2014" name="Genome Announc.">
        <title>Draft Genome Sequences of Marine Flavobacterium Nonlabens Strains NR17, NR24, NR27, NR32, NR33, and Ara13.</title>
        <authorList>
            <person name="Nakanishi M."/>
            <person name="Meirelles P."/>
            <person name="Suzuki R."/>
            <person name="Takatani N."/>
            <person name="Mino S."/>
            <person name="Suda W."/>
            <person name="Oshima K."/>
            <person name="Hattori M."/>
            <person name="Ohkuma M."/>
            <person name="Hosokawa M."/>
            <person name="Miyashita K."/>
            <person name="Thompson F.L."/>
            <person name="Niwa A."/>
            <person name="Sawabe T."/>
            <person name="Sawabe T."/>
        </authorList>
    </citation>
    <scope>NUCLEOTIDE SEQUENCE [LARGE SCALE GENOMIC DNA]</scope>
    <source>
        <strain evidence="3">JCM 19294</strain>
    </source>
</reference>
<dbReference type="InterPro" id="IPR023509">
    <property type="entry name" value="DTD-like_sf"/>
</dbReference>
<sequence length="164" mass="18268">MKAVLQRVDHASVTINNEVHNEIGKGLLIFLGITQLDTQEDIEYLVKKILNMRIFSDGKGKMNLSLLDTIGEVLVISQFTLYASTKKGNRPSFINAARPDIAIPLYERFKKELEKAYYSDVDNSAFAKANFKTSPIKSGVFGADMRISLINDGPVTIVIDSKNK</sequence>